<protein>
    <submittedName>
        <fullName evidence="2">Uncharacterized protein</fullName>
    </submittedName>
</protein>
<accession>A0A4C1SVQ9</accession>
<comment type="caution">
    <text evidence="2">The sequence shown here is derived from an EMBL/GenBank/DDBJ whole genome shotgun (WGS) entry which is preliminary data.</text>
</comment>
<evidence type="ECO:0000313" key="2">
    <source>
        <dbReference type="EMBL" id="GBP05417.1"/>
    </source>
</evidence>
<dbReference type="AlphaFoldDB" id="A0A4C1SVQ9"/>
<evidence type="ECO:0000256" key="1">
    <source>
        <dbReference type="SAM" id="Phobius"/>
    </source>
</evidence>
<dbReference type="EMBL" id="BGZK01003899">
    <property type="protein sequence ID" value="GBP05417.1"/>
    <property type="molecule type" value="Genomic_DNA"/>
</dbReference>
<dbReference type="Proteomes" id="UP000299102">
    <property type="component" value="Unassembled WGS sequence"/>
</dbReference>
<evidence type="ECO:0000313" key="3">
    <source>
        <dbReference type="Proteomes" id="UP000299102"/>
    </source>
</evidence>
<organism evidence="2 3">
    <name type="scientific">Eumeta variegata</name>
    <name type="common">Bagworm moth</name>
    <name type="synonym">Eumeta japonica</name>
    <dbReference type="NCBI Taxonomy" id="151549"/>
    <lineage>
        <taxon>Eukaryota</taxon>
        <taxon>Metazoa</taxon>
        <taxon>Ecdysozoa</taxon>
        <taxon>Arthropoda</taxon>
        <taxon>Hexapoda</taxon>
        <taxon>Insecta</taxon>
        <taxon>Pterygota</taxon>
        <taxon>Neoptera</taxon>
        <taxon>Endopterygota</taxon>
        <taxon>Lepidoptera</taxon>
        <taxon>Glossata</taxon>
        <taxon>Ditrysia</taxon>
        <taxon>Tineoidea</taxon>
        <taxon>Psychidae</taxon>
        <taxon>Oiketicinae</taxon>
        <taxon>Eumeta</taxon>
    </lineage>
</organism>
<feature type="transmembrane region" description="Helical" evidence="1">
    <location>
        <begin position="39"/>
        <end position="58"/>
    </location>
</feature>
<reference evidence="2 3" key="1">
    <citation type="journal article" date="2019" name="Commun. Biol.">
        <title>The bagworm genome reveals a unique fibroin gene that provides high tensile strength.</title>
        <authorList>
            <person name="Kono N."/>
            <person name="Nakamura H."/>
            <person name="Ohtoshi R."/>
            <person name="Tomita M."/>
            <person name="Numata K."/>
            <person name="Arakawa K."/>
        </authorList>
    </citation>
    <scope>NUCLEOTIDE SEQUENCE [LARGE SCALE GENOMIC DNA]</scope>
</reference>
<keyword evidence="3" id="KW-1185">Reference proteome</keyword>
<keyword evidence="1" id="KW-1133">Transmembrane helix</keyword>
<gene>
    <name evidence="2" type="ORF">EVAR_73974_1</name>
</gene>
<proteinExistence type="predicted"/>
<name>A0A4C1SVQ9_EUMVA</name>
<keyword evidence="1" id="KW-0812">Transmembrane</keyword>
<sequence>MTTSRRRARASPRQRAPLQRVVALAGAIYHGGRRGAPTLVYITINLICFFTGFFHSAYCDVEFEGRGREFSLDAVTETRGLRFSTQLTSGLCGAIVDDTTRLTINRVRTGSRAPRVVLVNGALFPEL</sequence>
<keyword evidence="1" id="KW-0472">Membrane</keyword>